<feature type="domain" description="DUF7782" evidence="7">
    <location>
        <begin position="383"/>
        <end position="488"/>
    </location>
</feature>
<dbReference type="GO" id="GO:0003676">
    <property type="term" value="F:nucleic acid binding"/>
    <property type="evidence" value="ECO:0007669"/>
    <property type="project" value="InterPro"/>
</dbReference>
<dbReference type="PROSITE" id="PS00092">
    <property type="entry name" value="N6_MTASE"/>
    <property type="match status" value="1"/>
</dbReference>
<dbReference type="SUPFAM" id="SSF53335">
    <property type="entry name" value="S-adenosyl-L-methionine-dependent methyltransferases"/>
    <property type="match status" value="1"/>
</dbReference>
<comment type="similarity">
    <text evidence="1">Belongs to the eukaryotic/archaeal PrmC-related family.</text>
</comment>
<dbReference type="Gene3D" id="3.40.50.150">
    <property type="entry name" value="Vaccinia Virus protein VP39"/>
    <property type="match status" value="1"/>
</dbReference>
<gene>
    <name evidence="8" type="ORF">UFOPK3662_02050</name>
</gene>
<evidence type="ECO:0000256" key="3">
    <source>
        <dbReference type="ARBA" id="ARBA00022679"/>
    </source>
</evidence>
<dbReference type="Pfam" id="PF25004">
    <property type="entry name" value="DUF7782"/>
    <property type="match status" value="1"/>
</dbReference>
<dbReference type="InterPro" id="IPR029063">
    <property type="entry name" value="SAM-dependent_MTases_sf"/>
</dbReference>
<organism evidence="8">
    <name type="scientific">freshwater metagenome</name>
    <dbReference type="NCBI Taxonomy" id="449393"/>
    <lineage>
        <taxon>unclassified sequences</taxon>
        <taxon>metagenomes</taxon>
        <taxon>ecological metagenomes</taxon>
    </lineage>
</organism>
<dbReference type="EMBL" id="CAFBMW010000016">
    <property type="protein sequence ID" value="CAB4943118.1"/>
    <property type="molecule type" value="Genomic_DNA"/>
</dbReference>
<reference evidence="8" key="1">
    <citation type="submission" date="2020-05" db="EMBL/GenBank/DDBJ databases">
        <authorList>
            <person name="Chiriac C."/>
            <person name="Salcher M."/>
            <person name="Ghai R."/>
            <person name="Kavagutti S V."/>
        </authorList>
    </citation>
    <scope>NUCLEOTIDE SEQUENCE</scope>
</reference>
<dbReference type="InterPro" id="IPR052190">
    <property type="entry name" value="Euk-Arch_PrmC-MTase"/>
</dbReference>
<dbReference type="GO" id="GO:0008757">
    <property type="term" value="F:S-adenosylmethionine-dependent methyltransferase activity"/>
    <property type="evidence" value="ECO:0007669"/>
    <property type="project" value="TreeGrafter"/>
</dbReference>
<dbReference type="InterPro" id="IPR002052">
    <property type="entry name" value="DNA_methylase_N6_adenine_CS"/>
</dbReference>
<protein>
    <submittedName>
        <fullName evidence="8">Unannotated protein</fullName>
    </submittedName>
</protein>
<evidence type="ECO:0000313" key="8">
    <source>
        <dbReference type="EMBL" id="CAB4943118.1"/>
    </source>
</evidence>
<feature type="domain" description="Methyltransferase small" evidence="5">
    <location>
        <begin position="142"/>
        <end position="272"/>
    </location>
</feature>
<dbReference type="GO" id="GO:0032259">
    <property type="term" value="P:methylation"/>
    <property type="evidence" value="ECO:0007669"/>
    <property type="project" value="UniProtKB-KW"/>
</dbReference>
<evidence type="ECO:0000259" key="5">
    <source>
        <dbReference type="Pfam" id="PF05175"/>
    </source>
</evidence>
<keyword evidence="2" id="KW-0489">Methyltransferase</keyword>
<dbReference type="PANTHER" id="PTHR45875">
    <property type="entry name" value="METHYLTRANSFERASE N6AMT1"/>
    <property type="match status" value="1"/>
</dbReference>
<keyword evidence="4" id="KW-0949">S-adenosyl-L-methionine</keyword>
<dbReference type="GO" id="GO:0008276">
    <property type="term" value="F:protein methyltransferase activity"/>
    <property type="evidence" value="ECO:0007669"/>
    <property type="project" value="TreeGrafter"/>
</dbReference>
<dbReference type="InterPro" id="IPR007848">
    <property type="entry name" value="Small_mtfrase_dom"/>
</dbReference>
<dbReference type="Pfam" id="PF05175">
    <property type="entry name" value="MTS"/>
    <property type="match status" value="1"/>
</dbReference>
<name>A0A6J7JHS8_9ZZZZ</name>
<dbReference type="PANTHER" id="PTHR45875:SF1">
    <property type="entry name" value="METHYLTRANSFERASE N6AMT1"/>
    <property type="match status" value="1"/>
</dbReference>
<accession>A0A6J7JHS8</accession>
<feature type="domain" description="DUF7059" evidence="6">
    <location>
        <begin position="17"/>
        <end position="99"/>
    </location>
</feature>
<evidence type="ECO:0000256" key="2">
    <source>
        <dbReference type="ARBA" id="ARBA00022603"/>
    </source>
</evidence>
<evidence type="ECO:0000259" key="7">
    <source>
        <dbReference type="Pfam" id="PF25004"/>
    </source>
</evidence>
<sequence length="494" mass="53621">MPHDLDLAAPLREALLAADFTYDRVAEAIGEDAHRALGRNETLPALRRTSSGSALDTLVRLFLLQTPVARDEAERALPGLVDRLCNAGLLEQSVGEVAARMDCRPYATEDRDLWVVSDLTPGLDGAPVAVGADHVLGISSASTSLAQLTMREPVGRALDLGTGCGVQALHLAPHAGRVVATDVNARALWMTRFNAALNDVSVDVRDGSFFEPVAGEQFDLIATNPPFVISPATGERLVYRDSGLPGDRVVEHIVRTGPDHLTDGGWLQVLANWSIVDGRPWDERLGSWLRADCDALVVQRETLDPASYVELWLKDSGHHGGPDYARRYDTWLSWLEETGIEGIGFGWINVRLGAGASGRHELLEWPYDVEQPIGPAIHDWGTAVDDLRDLSDEALMGTSLRAREDVQQETVGRPGAEDPEAIVLRQQRGFRRARTADTVEAAFLGACDGDLAVGQLFGALAQLTDTDADQLRSTYLPVVRELVGEGFLEVIRPA</sequence>
<dbReference type="InterPro" id="IPR055487">
    <property type="entry name" value="DUF7059"/>
</dbReference>
<dbReference type="CDD" id="cd02440">
    <property type="entry name" value="AdoMet_MTases"/>
    <property type="match status" value="1"/>
</dbReference>
<proteinExistence type="inferred from homology"/>
<evidence type="ECO:0000259" key="6">
    <source>
        <dbReference type="Pfam" id="PF23186"/>
    </source>
</evidence>
<dbReference type="InterPro" id="IPR056684">
    <property type="entry name" value="DUF7782"/>
</dbReference>
<dbReference type="AlphaFoldDB" id="A0A6J7JHS8"/>
<keyword evidence="3" id="KW-0808">Transferase</keyword>
<evidence type="ECO:0000256" key="4">
    <source>
        <dbReference type="ARBA" id="ARBA00022691"/>
    </source>
</evidence>
<evidence type="ECO:0000256" key="1">
    <source>
        <dbReference type="ARBA" id="ARBA00006149"/>
    </source>
</evidence>
<dbReference type="Pfam" id="PF23186">
    <property type="entry name" value="DUF7059"/>
    <property type="match status" value="1"/>
</dbReference>
<dbReference type="GO" id="GO:0035657">
    <property type="term" value="C:eRF1 methyltransferase complex"/>
    <property type="evidence" value="ECO:0007669"/>
    <property type="project" value="TreeGrafter"/>
</dbReference>